<dbReference type="Proteomes" id="UP001500235">
    <property type="component" value="Unassembled WGS sequence"/>
</dbReference>
<dbReference type="EMBL" id="BAABBQ010000001">
    <property type="protein sequence ID" value="GAA4020643.1"/>
    <property type="molecule type" value="Genomic_DNA"/>
</dbReference>
<comment type="caution">
    <text evidence="2">The sequence shown here is derived from an EMBL/GenBank/DDBJ whole genome shotgun (WGS) entry which is preliminary data.</text>
</comment>
<evidence type="ECO:0008006" key="4">
    <source>
        <dbReference type="Google" id="ProtNLM"/>
    </source>
</evidence>
<evidence type="ECO:0000313" key="2">
    <source>
        <dbReference type="EMBL" id="GAA4020643.1"/>
    </source>
</evidence>
<gene>
    <name evidence="2" type="ORF">GCM10022280_21370</name>
</gene>
<accession>A0ABP7T420</accession>
<dbReference type="InterPro" id="IPR005625">
    <property type="entry name" value="PepSY-ass_TM"/>
</dbReference>
<feature type="transmembrane region" description="Helical" evidence="1">
    <location>
        <begin position="236"/>
        <end position="256"/>
    </location>
</feature>
<keyword evidence="1" id="KW-1133">Transmembrane helix</keyword>
<keyword evidence="3" id="KW-1185">Reference proteome</keyword>
<keyword evidence="1" id="KW-0812">Transmembrane</keyword>
<evidence type="ECO:0000256" key="1">
    <source>
        <dbReference type="SAM" id="Phobius"/>
    </source>
</evidence>
<proteinExistence type="predicted"/>
<sequence length="267" mass="30590">MARVYPFRHPQKEWAGSDLPARHQTRWGSDRQLMRSRVIARKTHKWLGLFLGLQVVVWSLSGLYMTSIHIDTIHGDHFVRHQQPPGVDAATLRDPIALASSSGAENVRLAWIDSRPVYVLTGQAGEQVVDARNGKAVARPMEQQVRALARSYYTGPEPISSARLITDIPGEIRGRKPPLWRVEFAHWNKPTLYLSPTTGELISRRHELWRIFDFVWMLHIMDYDERENVNNLVLRVFTWGTVLLALSGAWLLLYAFPRKKKKGAARA</sequence>
<organism evidence="2 3">
    <name type="scientific">Sphingomonas swuensis</name>
    <dbReference type="NCBI Taxonomy" id="977800"/>
    <lineage>
        <taxon>Bacteria</taxon>
        <taxon>Pseudomonadati</taxon>
        <taxon>Pseudomonadota</taxon>
        <taxon>Alphaproteobacteria</taxon>
        <taxon>Sphingomonadales</taxon>
        <taxon>Sphingomonadaceae</taxon>
        <taxon>Sphingomonas</taxon>
    </lineage>
</organism>
<keyword evidence="1" id="KW-0472">Membrane</keyword>
<dbReference type="Pfam" id="PF03929">
    <property type="entry name" value="PepSY_TM"/>
    <property type="match status" value="1"/>
</dbReference>
<protein>
    <recommendedName>
        <fullName evidence="4">PepSY domain-containing protein</fullName>
    </recommendedName>
</protein>
<reference evidence="3" key="1">
    <citation type="journal article" date="2019" name="Int. J. Syst. Evol. Microbiol.">
        <title>The Global Catalogue of Microorganisms (GCM) 10K type strain sequencing project: providing services to taxonomists for standard genome sequencing and annotation.</title>
        <authorList>
            <consortium name="The Broad Institute Genomics Platform"/>
            <consortium name="The Broad Institute Genome Sequencing Center for Infectious Disease"/>
            <person name="Wu L."/>
            <person name="Ma J."/>
        </authorList>
    </citation>
    <scope>NUCLEOTIDE SEQUENCE [LARGE SCALE GENOMIC DNA]</scope>
    <source>
        <strain evidence="3">JCM 17563</strain>
    </source>
</reference>
<name>A0ABP7T420_9SPHN</name>
<evidence type="ECO:0000313" key="3">
    <source>
        <dbReference type="Proteomes" id="UP001500235"/>
    </source>
</evidence>
<feature type="transmembrane region" description="Helical" evidence="1">
    <location>
        <begin position="46"/>
        <end position="65"/>
    </location>
</feature>